<dbReference type="SUPFAM" id="SSF102114">
    <property type="entry name" value="Radical SAM enzymes"/>
    <property type="match status" value="1"/>
</dbReference>
<evidence type="ECO:0000256" key="1">
    <source>
        <dbReference type="ARBA" id="ARBA00001966"/>
    </source>
</evidence>
<keyword evidence="6" id="KW-0408">Iron</keyword>
<keyword evidence="4" id="KW-0949">S-adenosyl-L-methionine</keyword>
<feature type="domain" description="MTTase N-terminal" evidence="16">
    <location>
        <begin position="94"/>
        <end position="213"/>
    </location>
</feature>
<feature type="domain" description="Radical SAM core" evidence="17">
    <location>
        <begin position="237"/>
        <end position="492"/>
    </location>
</feature>
<feature type="domain" description="TRAM" evidence="15">
    <location>
        <begin position="495"/>
        <end position="570"/>
    </location>
</feature>
<dbReference type="OrthoDB" id="190098at2759"/>
<gene>
    <name evidence="19" type="primary">LOC109488047</name>
</gene>
<dbReference type="InterPro" id="IPR013848">
    <property type="entry name" value="Methylthiotransferase_N"/>
</dbReference>
<dbReference type="PROSITE" id="PS51449">
    <property type="entry name" value="MTTASE_N"/>
    <property type="match status" value="1"/>
</dbReference>
<dbReference type="SFLD" id="SFLDG01082">
    <property type="entry name" value="B12-binding_domain_containing"/>
    <property type="match status" value="1"/>
</dbReference>
<dbReference type="HAMAP" id="MF_01864">
    <property type="entry name" value="tRNA_metthiotr_MiaB"/>
    <property type="match status" value="1"/>
</dbReference>
<dbReference type="SFLD" id="SFLDF00413">
    <property type="entry name" value="CDK5RAP1"/>
    <property type="match status" value="1"/>
</dbReference>
<dbReference type="Pfam" id="PF01938">
    <property type="entry name" value="TRAM"/>
    <property type="match status" value="1"/>
</dbReference>
<dbReference type="InterPro" id="IPR006463">
    <property type="entry name" value="MiaB_methiolase"/>
</dbReference>
<protein>
    <recommendedName>
        <fullName evidence="10">Mitochondrial tRNA methylthiotransferase CDK5RAP1</fullName>
        <ecNumber evidence="8">2.8.4.3</ecNumber>
    </recommendedName>
    <alternativeName>
        <fullName evidence="14">CDK5 activator-binding protein C42</fullName>
    </alternativeName>
    <alternativeName>
        <fullName evidence="12">CDK5 regulatory subunit-associated protein 1</fullName>
    </alternativeName>
    <alternativeName>
        <fullName evidence="13">mt-tRNA-2-methylthio-N6-dimethylallyladenosine synthase</fullName>
    </alternativeName>
    <alternativeName>
        <fullName evidence="11">mt-tRNA-N6-(dimethylallyl)adenosine(37) methylthiotransferase</fullName>
    </alternativeName>
</protein>
<keyword evidence="7" id="KW-0411">Iron-sulfur</keyword>
<evidence type="ECO:0000259" key="16">
    <source>
        <dbReference type="PROSITE" id="PS51449"/>
    </source>
</evidence>
<comment type="catalytic activity">
    <reaction evidence="9">
        <text>N(6)-dimethylallyladenosine(37) in tRNA + (sulfur carrier)-SH + AH2 + 2 S-adenosyl-L-methionine = 2-methylsulfanyl-N(6)-dimethylallyladenosine(37) in tRNA + (sulfur carrier)-H + 5'-deoxyadenosine + L-methionine + A + S-adenosyl-L-homocysteine + 2 H(+)</text>
        <dbReference type="Rhea" id="RHEA:37067"/>
        <dbReference type="Rhea" id="RHEA-COMP:10375"/>
        <dbReference type="Rhea" id="RHEA-COMP:10376"/>
        <dbReference type="Rhea" id="RHEA-COMP:14737"/>
        <dbReference type="Rhea" id="RHEA-COMP:14739"/>
        <dbReference type="ChEBI" id="CHEBI:13193"/>
        <dbReference type="ChEBI" id="CHEBI:15378"/>
        <dbReference type="ChEBI" id="CHEBI:17319"/>
        <dbReference type="ChEBI" id="CHEBI:17499"/>
        <dbReference type="ChEBI" id="CHEBI:29917"/>
        <dbReference type="ChEBI" id="CHEBI:57844"/>
        <dbReference type="ChEBI" id="CHEBI:57856"/>
        <dbReference type="ChEBI" id="CHEBI:59789"/>
        <dbReference type="ChEBI" id="CHEBI:64428"/>
        <dbReference type="ChEBI" id="CHEBI:74415"/>
        <dbReference type="ChEBI" id="CHEBI:74417"/>
        <dbReference type="EC" id="2.8.4.3"/>
    </reaction>
    <physiologicalReaction direction="left-to-right" evidence="9">
        <dbReference type="Rhea" id="RHEA:37068"/>
    </physiologicalReaction>
</comment>
<evidence type="ECO:0000259" key="17">
    <source>
        <dbReference type="PROSITE" id="PS51918"/>
    </source>
</evidence>
<dbReference type="Pfam" id="PF04055">
    <property type="entry name" value="Radical_SAM"/>
    <property type="match status" value="1"/>
</dbReference>
<evidence type="ECO:0000256" key="3">
    <source>
        <dbReference type="ARBA" id="ARBA00022485"/>
    </source>
</evidence>
<dbReference type="EC" id="2.8.4.3" evidence="8"/>
<dbReference type="Pfam" id="PF00919">
    <property type="entry name" value="UPF0004"/>
    <property type="match status" value="1"/>
</dbReference>
<organism evidence="18 19">
    <name type="scientific">Branchiostoma belcheri</name>
    <name type="common">Amphioxus</name>
    <dbReference type="NCBI Taxonomy" id="7741"/>
    <lineage>
        <taxon>Eukaryota</taxon>
        <taxon>Metazoa</taxon>
        <taxon>Chordata</taxon>
        <taxon>Cephalochordata</taxon>
        <taxon>Leptocardii</taxon>
        <taxon>Amphioxiformes</taxon>
        <taxon>Branchiostomatidae</taxon>
        <taxon>Branchiostoma</taxon>
    </lineage>
</organism>
<keyword evidence="3" id="KW-0004">4Fe-4S</keyword>
<dbReference type="InterPro" id="IPR002792">
    <property type="entry name" value="TRAM_dom"/>
</dbReference>
<dbReference type="SMART" id="SM00729">
    <property type="entry name" value="Elp3"/>
    <property type="match status" value="1"/>
</dbReference>
<dbReference type="NCBIfam" id="TIGR00089">
    <property type="entry name" value="MiaB/RimO family radical SAM methylthiotransferase"/>
    <property type="match status" value="1"/>
</dbReference>
<dbReference type="GO" id="GO:0046872">
    <property type="term" value="F:metal ion binding"/>
    <property type="evidence" value="ECO:0007669"/>
    <property type="project" value="UniProtKB-KW"/>
</dbReference>
<dbReference type="GO" id="GO:0005739">
    <property type="term" value="C:mitochondrion"/>
    <property type="evidence" value="ECO:0007669"/>
    <property type="project" value="TreeGrafter"/>
</dbReference>
<dbReference type="FunFam" id="3.40.50.12160:FF:000003">
    <property type="entry name" value="CDK5 regulatory subunit-associated protein 1"/>
    <property type="match status" value="1"/>
</dbReference>
<dbReference type="InterPro" id="IPR058240">
    <property type="entry name" value="rSAM_sf"/>
</dbReference>
<dbReference type="PANTHER" id="PTHR43020:SF2">
    <property type="entry name" value="MITOCHONDRIAL TRNA METHYLTHIOTRANSFERASE CDK5RAP1"/>
    <property type="match status" value="1"/>
</dbReference>
<dbReference type="PROSITE" id="PS51918">
    <property type="entry name" value="RADICAL_SAM"/>
    <property type="match status" value="1"/>
</dbReference>
<dbReference type="InterPro" id="IPR038135">
    <property type="entry name" value="Methylthiotransferase_N_sf"/>
</dbReference>
<name>A0A6P5ADE8_BRABE</name>
<dbReference type="InterPro" id="IPR020612">
    <property type="entry name" value="Methylthiotransferase_CS"/>
</dbReference>
<dbReference type="InterPro" id="IPR023404">
    <property type="entry name" value="rSAM_horseshoe"/>
</dbReference>
<evidence type="ECO:0000256" key="12">
    <source>
        <dbReference type="ARBA" id="ARBA00078237"/>
    </source>
</evidence>
<dbReference type="PROSITE" id="PS01278">
    <property type="entry name" value="MTTASE_RADICAL"/>
    <property type="match status" value="1"/>
</dbReference>
<evidence type="ECO:0000256" key="13">
    <source>
        <dbReference type="ARBA" id="ARBA00078249"/>
    </source>
</evidence>
<dbReference type="GO" id="GO:0080090">
    <property type="term" value="P:regulation of primary metabolic process"/>
    <property type="evidence" value="ECO:0007669"/>
    <property type="project" value="UniProtKB-ARBA"/>
</dbReference>
<dbReference type="SFLD" id="SFLDS00029">
    <property type="entry name" value="Radical_SAM"/>
    <property type="match status" value="1"/>
</dbReference>
<evidence type="ECO:0000256" key="7">
    <source>
        <dbReference type="ARBA" id="ARBA00023014"/>
    </source>
</evidence>
<dbReference type="Proteomes" id="UP000515135">
    <property type="component" value="Unplaced"/>
</dbReference>
<dbReference type="GO" id="GO:0035597">
    <property type="term" value="F:tRNA-2-methylthio-N(6)-dimethylallyladenosine(37) synthase activity"/>
    <property type="evidence" value="ECO:0007669"/>
    <property type="project" value="UniProtKB-EC"/>
</dbReference>
<dbReference type="InterPro" id="IPR007197">
    <property type="entry name" value="rSAM"/>
</dbReference>
<dbReference type="SFLD" id="SFLDF00273">
    <property type="entry name" value="(dimethylallyl)adenosine_tRNA"/>
    <property type="match status" value="1"/>
</dbReference>
<dbReference type="GeneID" id="109488047"/>
<keyword evidence="18" id="KW-1185">Reference proteome</keyword>
<evidence type="ECO:0000256" key="10">
    <source>
        <dbReference type="ARBA" id="ARBA00068865"/>
    </source>
</evidence>
<dbReference type="GO" id="GO:0005829">
    <property type="term" value="C:cytosol"/>
    <property type="evidence" value="ECO:0007669"/>
    <property type="project" value="TreeGrafter"/>
</dbReference>
<dbReference type="PANTHER" id="PTHR43020">
    <property type="entry name" value="CDK5 REGULATORY SUBUNIT-ASSOCIATED PROTEIN 1"/>
    <property type="match status" value="1"/>
</dbReference>
<sequence>MYSTRLRLSLIASMRPYWSVQQKLQGQKIIRTCCAGHGSDKVTTNSSTSTKLKQDGPSLQDFLKHSVEELRPVEIGEQDTVPYLNENDVWGGRRKVYFETYGCQMNVSDTEIAWSVLKDSGYQRTESVNDADVILAVTCAIRENAEQKIWTRLQQFRAMKTRRGKNRPLKVGVLGCMAERLKKDLLEREKSVDLIAGPDAYRDLPRLLSLTSSGQRAANVVLSLEETYADVMPVRMNAAAPTAFVSIMRGCDNMCSYCIVPFTRGRERSRPIRSILEEVWALSGQGVKEVTLLGQNVNSYRDMSEQQHQLADRPTNLSAGFGTIYRNKKGGLRFSALLDRVSQVDPEMRVRFVSPHPKDFPDEVLQLIRDRQNICSQLHLPAQSGSSQVLQRMRRNHTREAYLELVQHVREVIPDVSLSSDFIVGFCGETEEDHHQTLSLARQVRYDNAYLFAYSMRKKTHAYHKLEDDVPAGVKQRRLAELIDVCRQGMAEANAEKIGQVHLVLVEGLSKKSPSDLAGRNDGNTKVIIPNMDIPEEVGGQKCAPMKAGDYVAVKITSSTSQVLKGLPLAHTSLQGFPNMEWQGQRAVNSA</sequence>
<evidence type="ECO:0000256" key="11">
    <source>
        <dbReference type="ARBA" id="ARBA00077166"/>
    </source>
</evidence>
<evidence type="ECO:0000313" key="18">
    <source>
        <dbReference type="Proteomes" id="UP000515135"/>
    </source>
</evidence>
<evidence type="ECO:0000256" key="8">
    <source>
        <dbReference type="ARBA" id="ARBA00033765"/>
    </source>
</evidence>
<reference evidence="19" key="1">
    <citation type="submission" date="2025-08" db="UniProtKB">
        <authorList>
            <consortium name="RefSeq"/>
        </authorList>
    </citation>
    <scope>IDENTIFICATION</scope>
    <source>
        <tissue evidence="19">Gonad</tissue>
    </source>
</reference>
<evidence type="ECO:0000259" key="15">
    <source>
        <dbReference type="PROSITE" id="PS50926"/>
    </source>
</evidence>
<evidence type="ECO:0000256" key="5">
    <source>
        <dbReference type="ARBA" id="ARBA00022723"/>
    </source>
</evidence>
<dbReference type="KEGG" id="bbel:109488047"/>
<dbReference type="GO" id="GO:0060255">
    <property type="term" value="P:regulation of macromolecule metabolic process"/>
    <property type="evidence" value="ECO:0007669"/>
    <property type="project" value="UniProtKB-ARBA"/>
</dbReference>
<evidence type="ECO:0000256" key="6">
    <source>
        <dbReference type="ARBA" id="ARBA00023004"/>
    </source>
</evidence>
<evidence type="ECO:0000256" key="9">
    <source>
        <dbReference type="ARBA" id="ARBA00052587"/>
    </source>
</evidence>
<keyword evidence="5" id="KW-0479">Metal-binding</keyword>
<accession>A0A6P5ADE8</accession>
<proteinExistence type="inferred from homology"/>
<dbReference type="Gene3D" id="3.40.50.12160">
    <property type="entry name" value="Methylthiotransferase, N-terminal domain"/>
    <property type="match status" value="1"/>
</dbReference>
<evidence type="ECO:0000256" key="14">
    <source>
        <dbReference type="ARBA" id="ARBA00081908"/>
    </source>
</evidence>
<dbReference type="PROSITE" id="PS50926">
    <property type="entry name" value="TRAM"/>
    <property type="match status" value="1"/>
</dbReference>
<evidence type="ECO:0000256" key="4">
    <source>
        <dbReference type="ARBA" id="ARBA00022691"/>
    </source>
</evidence>
<dbReference type="FunFam" id="3.80.30.20:FF:000003">
    <property type="entry name" value="CDK5 regulatory subunit-associated protein 1"/>
    <property type="match status" value="1"/>
</dbReference>
<dbReference type="InterPro" id="IPR005839">
    <property type="entry name" value="Methylthiotransferase"/>
</dbReference>
<evidence type="ECO:0000313" key="19">
    <source>
        <dbReference type="RefSeq" id="XP_019647748.1"/>
    </source>
</evidence>
<dbReference type="InterPro" id="IPR006638">
    <property type="entry name" value="Elp3/MiaA/NifB-like_rSAM"/>
</dbReference>
<dbReference type="SFLD" id="SFLDG01061">
    <property type="entry name" value="methylthiotransferase"/>
    <property type="match status" value="1"/>
</dbReference>
<comment type="cofactor">
    <cofactor evidence="1">
        <name>[4Fe-4S] cluster</name>
        <dbReference type="ChEBI" id="CHEBI:49883"/>
    </cofactor>
</comment>
<dbReference type="GO" id="GO:0051539">
    <property type="term" value="F:4 iron, 4 sulfur cluster binding"/>
    <property type="evidence" value="ECO:0007669"/>
    <property type="project" value="UniProtKB-KW"/>
</dbReference>
<comment type="similarity">
    <text evidence="2">Belongs to the methylthiotransferase family. MiaB subfamily.</text>
</comment>
<dbReference type="AlphaFoldDB" id="A0A6P5ADE8"/>
<dbReference type="Gene3D" id="3.80.30.20">
    <property type="entry name" value="tm_1862 like domain"/>
    <property type="match status" value="1"/>
</dbReference>
<evidence type="ECO:0000256" key="2">
    <source>
        <dbReference type="ARBA" id="ARBA00009815"/>
    </source>
</evidence>
<dbReference type="RefSeq" id="XP_019647748.1">
    <property type="nucleotide sequence ID" value="XM_019792189.1"/>
</dbReference>